<dbReference type="AlphaFoldDB" id="A0A395IRJ8"/>
<dbReference type="GO" id="GO:0016705">
    <property type="term" value="F:oxidoreductase activity, acting on paired donors, with incorporation or reduction of molecular oxygen"/>
    <property type="evidence" value="ECO:0007669"/>
    <property type="project" value="InterPro"/>
</dbReference>
<dbReference type="InterPro" id="IPR001128">
    <property type="entry name" value="Cyt_P450"/>
</dbReference>
<dbReference type="InterPro" id="IPR036396">
    <property type="entry name" value="Cyt_P450_sf"/>
</dbReference>
<dbReference type="Proteomes" id="UP000249056">
    <property type="component" value="Unassembled WGS sequence"/>
</dbReference>
<dbReference type="InterPro" id="IPR002401">
    <property type="entry name" value="Cyt_P450_E_grp-I"/>
</dbReference>
<evidence type="ECO:0000256" key="7">
    <source>
        <dbReference type="SAM" id="MobiDB-lite"/>
    </source>
</evidence>
<dbReference type="PRINTS" id="PR00463">
    <property type="entry name" value="EP450I"/>
</dbReference>
<dbReference type="InterPro" id="IPR050121">
    <property type="entry name" value="Cytochrome_P450_monoxygenase"/>
</dbReference>
<evidence type="ECO:0000256" key="5">
    <source>
        <dbReference type="ARBA" id="ARBA00023004"/>
    </source>
</evidence>
<dbReference type="CDD" id="cd11058">
    <property type="entry name" value="CYP60B-like"/>
    <property type="match status" value="1"/>
</dbReference>
<evidence type="ECO:0000256" key="8">
    <source>
        <dbReference type="SAM" id="Phobius"/>
    </source>
</evidence>
<evidence type="ECO:0000256" key="3">
    <source>
        <dbReference type="ARBA" id="ARBA00022617"/>
    </source>
</evidence>
<feature type="compositionally biased region" description="Basic and acidic residues" evidence="7">
    <location>
        <begin position="436"/>
        <end position="445"/>
    </location>
</feature>
<comment type="similarity">
    <text evidence="2">Belongs to the cytochrome P450 family.</text>
</comment>
<keyword evidence="5" id="KW-0408">Iron</keyword>
<feature type="transmembrane region" description="Helical" evidence="8">
    <location>
        <begin position="18"/>
        <end position="40"/>
    </location>
</feature>
<evidence type="ECO:0008006" key="11">
    <source>
        <dbReference type="Google" id="ProtNLM"/>
    </source>
</evidence>
<accession>A0A395IRJ8</accession>
<feature type="region of interest" description="Disordered" evidence="7">
    <location>
        <begin position="425"/>
        <end position="445"/>
    </location>
</feature>
<dbReference type="EMBL" id="QKRW01000024">
    <property type="protein sequence ID" value="RAL62474.1"/>
    <property type="molecule type" value="Genomic_DNA"/>
</dbReference>
<feature type="compositionally biased region" description="Basic residues" evidence="7">
    <location>
        <begin position="425"/>
        <end position="435"/>
    </location>
</feature>
<keyword evidence="10" id="KW-1185">Reference proteome</keyword>
<evidence type="ECO:0000256" key="4">
    <source>
        <dbReference type="ARBA" id="ARBA00022723"/>
    </source>
</evidence>
<dbReference type="PANTHER" id="PTHR24305:SF210">
    <property type="entry name" value="CYTOCHROME P450 MONOOXYGENASE ASQL-RELATED"/>
    <property type="match status" value="1"/>
</dbReference>
<dbReference type="PANTHER" id="PTHR24305">
    <property type="entry name" value="CYTOCHROME P450"/>
    <property type="match status" value="1"/>
</dbReference>
<proteinExistence type="inferred from homology"/>
<dbReference type="Pfam" id="PF00067">
    <property type="entry name" value="p450"/>
    <property type="match status" value="1"/>
</dbReference>
<dbReference type="GO" id="GO:0004497">
    <property type="term" value="F:monooxygenase activity"/>
    <property type="evidence" value="ECO:0007669"/>
    <property type="project" value="InterPro"/>
</dbReference>
<evidence type="ECO:0000256" key="6">
    <source>
        <dbReference type="ARBA" id="ARBA00023026"/>
    </source>
</evidence>
<evidence type="ECO:0000256" key="2">
    <source>
        <dbReference type="ARBA" id="ARBA00010617"/>
    </source>
</evidence>
<keyword evidence="8" id="KW-0472">Membrane</keyword>
<evidence type="ECO:0000313" key="9">
    <source>
        <dbReference type="EMBL" id="RAL62474.1"/>
    </source>
</evidence>
<evidence type="ECO:0000313" key="10">
    <source>
        <dbReference type="Proteomes" id="UP000249056"/>
    </source>
</evidence>
<keyword evidence="4" id="KW-0479">Metal-binding</keyword>
<dbReference type="GO" id="GO:0020037">
    <property type="term" value="F:heme binding"/>
    <property type="evidence" value="ECO:0007669"/>
    <property type="project" value="InterPro"/>
</dbReference>
<name>A0A395IRJ8_9HELO</name>
<comment type="cofactor">
    <cofactor evidence="1">
        <name>heme</name>
        <dbReference type="ChEBI" id="CHEBI:30413"/>
    </cofactor>
</comment>
<sequence>MAVINLIQELKPISTAKYAIISFLSLIIICIIVQIIYNIYFHPLSSFPGPKLHAATDIPFLRGLLSGKLSFQTLELHKKYGGVVRIAPNELSYDSAQGWRDIYGHRVGKPQMEKSRHFYDGMQGEAPNILSAVNGDHPRFRRVLSHAFSEKALREQEILIKVYIDLLIQRLKETSAKPTDMTKWYNWVTFDIFGDLCFGESFHCVEKASHHPWVSTLFDSMKLVCLTMAMNRHPRLKIISKFFAPRHLQEQAKAHNQLSAEKVAKRREIQTDRADFMTYILKNQDKSHMADAEINSNAAILIIAGSETTGTVISGVTYRLLKNPEALKKLVEIIRETFASEDQITMESVSNIAYLSAILEESMLCGEWIPGNTTVSVNQWAAFRSAENFTDPDTFIPERFMGDPRFASDNFQAFQTIFHRTKKLRRSTSRIRRNAPHNDPHPLEL</sequence>
<keyword evidence="3" id="KW-0349">Heme</keyword>
<evidence type="ECO:0000256" key="1">
    <source>
        <dbReference type="ARBA" id="ARBA00001971"/>
    </source>
</evidence>
<keyword evidence="8" id="KW-1133">Transmembrane helix</keyword>
<reference evidence="9 10" key="1">
    <citation type="submission" date="2018-06" db="EMBL/GenBank/DDBJ databases">
        <title>Genome Sequence of the Brown Rot Fungal Pathogen Monilinia fructigena.</title>
        <authorList>
            <person name="Landi L."/>
            <person name="De Miccolis Angelini R.M."/>
            <person name="Pollastro S."/>
            <person name="Abate D."/>
            <person name="Faretra F."/>
            <person name="Romanazzi G."/>
        </authorList>
    </citation>
    <scope>NUCLEOTIDE SEQUENCE [LARGE SCALE GENOMIC DNA]</scope>
    <source>
        <strain evidence="9 10">Mfrg269</strain>
    </source>
</reference>
<dbReference type="OrthoDB" id="1470350at2759"/>
<keyword evidence="6" id="KW-0843">Virulence</keyword>
<comment type="caution">
    <text evidence="9">The sequence shown here is derived from an EMBL/GenBank/DDBJ whole genome shotgun (WGS) entry which is preliminary data.</text>
</comment>
<dbReference type="GO" id="GO:0005506">
    <property type="term" value="F:iron ion binding"/>
    <property type="evidence" value="ECO:0007669"/>
    <property type="project" value="InterPro"/>
</dbReference>
<organism evidence="9 10">
    <name type="scientific">Monilinia fructigena</name>
    <dbReference type="NCBI Taxonomy" id="38457"/>
    <lineage>
        <taxon>Eukaryota</taxon>
        <taxon>Fungi</taxon>
        <taxon>Dikarya</taxon>
        <taxon>Ascomycota</taxon>
        <taxon>Pezizomycotina</taxon>
        <taxon>Leotiomycetes</taxon>
        <taxon>Helotiales</taxon>
        <taxon>Sclerotiniaceae</taxon>
        <taxon>Monilinia</taxon>
    </lineage>
</organism>
<keyword evidence="8" id="KW-0812">Transmembrane</keyword>
<gene>
    <name evidence="9" type="ORF">DID88_005040</name>
</gene>
<dbReference type="SUPFAM" id="SSF48264">
    <property type="entry name" value="Cytochrome P450"/>
    <property type="match status" value="1"/>
</dbReference>
<protein>
    <recommendedName>
        <fullName evidence="11">Cytochrome P450</fullName>
    </recommendedName>
</protein>
<dbReference type="Gene3D" id="1.10.630.10">
    <property type="entry name" value="Cytochrome P450"/>
    <property type="match status" value="1"/>
</dbReference>